<dbReference type="Proteomes" id="UP000193884">
    <property type="component" value="Unassembled WGS sequence"/>
</dbReference>
<keyword evidence="6" id="KW-1185">Reference proteome</keyword>
<reference evidence="5 6" key="1">
    <citation type="submission" date="2017-03" db="EMBL/GenBank/DDBJ databases">
        <title>Whole genome sequences of fourteen strains of Bradyrhizobium canariense and one strain of Bradyrhizobium japonicum isolated from Lupinus (Papilionoideae: Genisteae) species in Algeria.</title>
        <authorList>
            <person name="Crovadore J."/>
            <person name="Chekireb D."/>
            <person name="Brachmann A."/>
            <person name="Chablais R."/>
            <person name="Cochard B."/>
            <person name="Lefort F."/>
        </authorList>
    </citation>
    <scope>NUCLEOTIDE SEQUENCE [LARGE SCALE GENOMIC DNA]</scope>
    <source>
        <strain evidence="3 5">UBMA195</strain>
        <strain evidence="4 6">UBMAN05</strain>
    </source>
</reference>
<sequence>MRIREENRNMFLLATVTLCCSALAGAVALFEQAPWPAPAKQRAETVAIDGTTPTPVRVVGAPFEPNLNPRER</sequence>
<feature type="region of interest" description="Disordered" evidence="1">
    <location>
        <begin position="51"/>
        <end position="72"/>
    </location>
</feature>
<evidence type="ECO:0000313" key="6">
    <source>
        <dbReference type="Proteomes" id="UP000193884"/>
    </source>
</evidence>
<feature type="signal peptide" evidence="2">
    <location>
        <begin position="1"/>
        <end position="24"/>
    </location>
</feature>
<feature type="chain" id="PRO_5011183048" evidence="2">
    <location>
        <begin position="25"/>
        <end position="72"/>
    </location>
</feature>
<gene>
    <name evidence="4" type="ORF">BST63_24560</name>
    <name evidence="3" type="ORF">BSZ18_32770</name>
</gene>
<dbReference type="EMBL" id="NAFI01000187">
    <property type="protein sequence ID" value="OSJ03293.1"/>
    <property type="molecule type" value="Genomic_DNA"/>
</dbReference>
<evidence type="ECO:0000313" key="3">
    <source>
        <dbReference type="EMBL" id="OSJ03293.1"/>
    </source>
</evidence>
<name>A0A1X3FF20_9BRAD</name>
<dbReference type="OrthoDB" id="8239099at2"/>
<dbReference type="AlphaFoldDB" id="A0A1X3FF20"/>
<evidence type="ECO:0000256" key="1">
    <source>
        <dbReference type="SAM" id="MobiDB-lite"/>
    </source>
</evidence>
<evidence type="ECO:0000256" key="2">
    <source>
        <dbReference type="SAM" id="SignalP"/>
    </source>
</evidence>
<comment type="caution">
    <text evidence="3">The sequence shown here is derived from an EMBL/GenBank/DDBJ whole genome shotgun (WGS) entry which is preliminary data.</text>
</comment>
<organism evidence="3 5">
    <name type="scientific">Bradyrhizobium canariense</name>
    <dbReference type="NCBI Taxonomy" id="255045"/>
    <lineage>
        <taxon>Bacteria</taxon>
        <taxon>Pseudomonadati</taxon>
        <taxon>Pseudomonadota</taxon>
        <taxon>Alphaproteobacteria</taxon>
        <taxon>Hyphomicrobiales</taxon>
        <taxon>Nitrobacteraceae</taxon>
        <taxon>Bradyrhizobium</taxon>
    </lineage>
</organism>
<evidence type="ECO:0000313" key="5">
    <source>
        <dbReference type="Proteomes" id="UP000193553"/>
    </source>
</evidence>
<proteinExistence type="predicted"/>
<accession>A0A1X3FF20</accession>
<protein>
    <submittedName>
        <fullName evidence="3">Uncharacterized protein</fullName>
    </submittedName>
</protein>
<evidence type="ECO:0000313" key="4">
    <source>
        <dbReference type="EMBL" id="OSJ25078.1"/>
    </source>
</evidence>
<dbReference type="Proteomes" id="UP000193553">
    <property type="component" value="Unassembled WGS sequence"/>
</dbReference>
<dbReference type="EMBL" id="NAFK01000170">
    <property type="protein sequence ID" value="OSJ25078.1"/>
    <property type="molecule type" value="Genomic_DNA"/>
</dbReference>
<keyword evidence="2" id="KW-0732">Signal</keyword>